<proteinExistence type="predicted"/>
<dbReference type="STRING" id="1330534.L323_01305"/>
<protein>
    <submittedName>
        <fullName evidence="2">Uncharacterized protein</fullName>
    </submittedName>
</protein>
<dbReference type="Proteomes" id="UP000016860">
    <property type="component" value="Unassembled WGS sequence"/>
</dbReference>
<dbReference type="PATRIC" id="fig|1330534.3.peg.265"/>
<dbReference type="OrthoDB" id="1740119at2"/>
<dbReference type="EMBL" id="ATAY01000007">
    <property type="protein sequence ID" value="EPR14133.1"/>
    <property type="molecule type" value="Genomic_DNA"/>
</dbReference>
<evidence type="ECO:0000313" key="3">
    <source>
        <dbReference type="Proteomes" id="UP000016860"/>
    </source>
</evidence>
<gene>
    <name evidence="2" type="ORF">L323_01305</name>
</gene>
<accession>U4R676</accession>
<feature type="region of interest" description="Disordered" evidence="1">
    <location>
        <begin position="49"/>
        <end position="73"/>
    </location>
</feature>
<sequence length="73" mass="8377">MSDKVIIKPDITPEERLKRLNNVGDVLSRITGYQCKYVTTEELFTNKANEKSKKAQNRTKESTATSNITRLYP</sequence>
<dbReference type="AlphaFoldDB" id="U4R676"/>
<feature type="compositionally biased region" description="Polar residues" evidence="1">
    <location>
        <begin position="62"/>
        <end position="73"/>
    </location>
</feature>
<reference evidence="2 3" key="1">
    <citation type="journal article" date="2013" name="Genome Announc.">
        <title>Draft Genome Sequence of the Cellulolytic Bacterium Clostridium papyrosolvens C7 (ATCC 700395).</title>
        <authorList>
            <person name="Zepeda V."/>
            <person name="Dassa B."/>
            <person name="Borovok I."/>
            <person name="Lamed R."/>
            <person name="Bayer E.A."/>
            <person name="Cate J.H."/>
        </authorList>
    </citation>
    <scope>NUCLEOTIDE SEQUENCE [LARGE SCALE GENOMIC DNA]</scope>
    <source>
        <strain evidence="2 3">C7</strain>
    </source>
</reference>
<dbReference type="RefSeq" id="WP_020813913.1">
    <property type="nucleotide sequence ID" value="NZ_ATAY01000007.1"/>
</dbReference>
<name>U4R676_9FIRM</name>
<evidence type="ECO:0000256" key="1">
    <source>
        <dbReference type="SAM" id="MobiDB-lite"/>
    </source>
</evidence>
<organism evidence="2 3">
    <name type="scientific">Ruminiclostridium papyrosolvens C7</name>
    <dbReference type="NCBI Taxonomy" id="1330534"/>
    <lineage>
        <taxon>Bacteria</taxon>
        <taxon>Bacillati</taxon>
        <taxon>Bacillota</taxon>
        <taxon>Clostridia</taxon>
        <taxon>Eubacteriales</taxon>
        <taxon>Oscillospiraceae</taxon>
        <taxon>Ruminiclostridium</taxon>
    </lineage>
</organism>
<feature type="compositionally biased region" description="Basic and acidic residues" evidence="1">
    <location>
        <begin position="49"/>
        <end position="61"/>
    </location>
</feature>
<evidence type="ECO:0000313" key="2">
    <source>
        <dbReference type="EMBL" id="EPR14133.1"/>
    </source>
</evidence>
<comment type="caution">
    <text evidence="2">The sequence shown here is derived from an EMBL/GenBank/DDBJ whole genome shotgun (WGS) entry which is preliminary data.</text>
</comment>